<feature type="compositionally biased region" description="Low complexity" evidence="1">
    <location>
        <begin position="21"/>
        <end position="41"/>
    </location>
</feature>
<evidence type="ECO:0000256" key="1">
    <source>
        <dbReference type="SAM" id="MobiDB-lite"/>
    </source>
</evidence>
<dbReference type="OrthoDB" id="2910287at2759"/>
<dbReference type="EMBL" id="JAPEUR010000057">
    <property type="protein sequence ID" value="KAJ4324654.1"/>
    <property type="molecule type" value="Genomic_DNA"/>
</dbReference>
<evidence type="ECO:0000313" key="3">
    <source>
        <dbReference type="Proteomes" id="UP001140502"/>
    </source>
</evidence>
<organism evidence="2 3">
    <name type="scientific">Fusarium piperis</name>
    <dbReference type="NCBI Taxonomy" id="1435070"/>
    <lineage>
        <taxon>Eukaryota</taxon>
        <taxon>Fungi</taxon>
        <taxon>Dikarya</taxon>
        <taxon>Ascomycota</taxon>
        <taxon>Pezizomycotina</taxon>
        <taxon>Sordariomycetes</taxon>
        <taxon>Hypocreomycetidae</taxon>
        <taxon>Hypocreales</taxon>
        <taxon>Nectriaceae</taxon>
        <taxon>Fusarium</taxon>
        <taxon>Fusarium solani species complex</taxon>
    </lineage>
</organism>
<gene>
    <name evidence="2" type="ORF">N0V84_003778</name>
</gene>
<proteinExistence type="predicted"/>
<accession>A0A9W9BQT6</accession>
<feature type="compositionally biased region" description="Polar residues" evidence="1">
    <location>
        <begin position="67"/>
        <end position="79"/>
    </location>
</feature>
<sequence>MVSFKVLSWLSGLRRVRRAGRGASQQAPDPGLHLPLPQHLLESGRNCNGKSYSNQEDANLADGDGTFNDSISSYSCRRK</sequence>
<comment type="caution">
    <text evidence="2">The sequence shown here is derived from an EMBL/GenBank/DDBJ whole genome shotgun (WGS) entry which is preliminary data.</text>
</comment>
<reference evidence="2" key="1">
    <citation type="submission" date="2022-10" db="EMBL/GenBank/DDBJ databases">
        <title>Tapping the CABI collections for fungal endophytes: first genome assemblies for Collariella, Neodidymelliopsis, Ascochyta clinopodiicola, Didymella pomorum, Didymosphaeria variabile, Neocosmospora piperis and Neocucurbitaria cava.</title>
        <authorList>
            <person name="Hill R."/>
        </authorList>
    </citation>
    <scope>NUCLEOTIDE SEQUENCE</scope>
    <source>
        <strain evidence="2">IMI 366586</strain>
    </source>
</reference>
<feature type="region of interest" description="Disordered" evidence="1">
    <location>
        <begin position="18"/>
        <end position="79"/>
    </location>
</feature>
<feature type="compositionally biased region" description="Polar residues" evidence="1">
    <location>
        <begin position="45"/>
        <end position="57"/>
    </location>
</feature>
<keyword evidence="3" id="KW-1185">Reference proteome</keyword>
<protein>
    <submittedName>
        <fullName evidence="2">Uncharacterized protein</fullName>
    </submittedName>
</protein>
<evidence type="ECO:0000313" key="2">
    <source>
        <dbReference type="EMBL" id="KAJ4324654.1"/>
    </source>
</evidence>
<name>A0A9W9BQT6_9HYPO</name>
<dbReference type="Proteomes" id="UP001140502">
    <property type="component" value="Unassembled WGS sequence"/>
</dbReference>
<dbReference type="AlphaFoldDB" id="A0A9W9BQT6"/>